<dbReference type="GO" id="GO:0003677">
    <property type="term" value="F:DNA binding"/>
    <property type="evidence" value="ECO:0007669"/>
    <property type="project" value="InterPro"/>
</dbReference>
<protein>
    <recommendedName>
        <fullName evidence="2">Nuclease associated modular domain-containing protein</fullName>
    </recommendedName>
</protein>
<evidence type="ECO:0000313" key="3">
    <source>
        <dbReference type="EMBL" id="KKN73620.1"/>
    </source>
</evidence>
<dbReference type="SUPFAM" id="SSF54060">
    <property type="entry name" value="His-Me finger endonucleases"/>
    <property type="match status" value="1"/>
</dbReference>
<proteinExistence type="predicted"/>
<name>A0A0F9SXG8_9ZZZZ</name>
<organism evidence="3">
    <name type="scientific">marine sediment metagenome</name>
    <dbReference type="NCBI Taxonomy" id="412755"/>
    <lineage>
        <taxon>unclassified sequences</taxon>
        <taxon>metagenomes</taxon>
        <taxon>ecological metagenomes</taxon>
    </lineage>
</organism>
<dbReference type="SMART" id="SM00496">
    <property type="entry name" value="IENR2"/>
    <property type="match status" value="2"/>
</dbReference>
<feature type="domain" description="Nuclease associated modular" evidence="2">
    <location>
        <begin position="59"/>
        <end position="75"/>
    </location>
</feature>
<sequence>MPFPKGGIPWNKGIPRTKKTKEKMSETRKQRIASGMIVIWNIGIPCSKKIKENLRIANLGKQHSEKSKQLRREWNLKHNWKPPVNWGADNYNWKDGRKKHKAGYILILQPDHPKASYNYVMEHRLVMEKKIGRYLERWEIVHHINGIKDDNRPENLDLCPNQTEHLAVTKLVEENKQLKKKIKELEKRLQDVRK</sequence>
<dbReference type="InterPro" id="IPR003611">
    <property type="entry name" value="NUMOD3"/>
</dbReference>
<dbReference type="InterPro" id="IPR044925">
    <property type="entry name" value="His-Me_finger_sf"/>
</dbReference>
<feature type="region of interest" description="Disordered" evidence="1">
    <location>
        <begin position="1"/>
        <end position="22"/>
    </location>
</feature>
<dbReference type="Pfam" id="PF13392">
    <property type="entry name" value="HNH_3"/>
    <property type="match status" value="1"/>
</dbReference>
<dbReference type="AlphaFoldDB" id="A0A0F9SXG8"/>
<evidence type="ECO:0000256" key="1">
    <source>
        <dbReference type="SAM" id="MobiDB-lite"/>
    </source>
</evidence>
<dbReference type="InterPro" id="IPR003615">
    <property type="entry name" value="HNH_nuc"/>
</dbReference>
<dbReference type="EMBL" id="LAZR01000341">
    <property type="protein sequence ID" value="KKN73620.1"/>
    <property type="molecule type" value="Genomic_DNA"/>
</dbReference>
<evidence type="ECO:0000259" key="2">
    <source>
        <dbReference type="SMART" id="SM00496"/>
    </source>
</evidence>
<dbReference type="Gene3D" id="3.90.75.20">
    <property type="match status" value="1"/>
</dbReference>
<accession>A0A0F9SXG8</accession>
<feature type="domain" description="Nuclease associated modular" evidence="2">
    <location>
        <begin position="12"/>
        <end position="28"/>
    </location>
</feature>
<reference evidence="3" key="1">
    <citation type="journal article" date="2015" name="Nature">
        <title>Complex archaea that bridge the gap between prokaryotes and eukaryotes.</title>
        <authorList>
            <person name="Spang A."/>
            <person name="Saw J.H."/>
            <person name="Jorgensen S.L."/>
            <person name="Zaremba-Niedzwiedzka K."/>
            <person name="Martijn J."/>
            <person name="Lind A.E."/>
            <person name="van Eijk R."/>
            <person name="Schleper C."/>
            <person name="Guy L."/>
            <person name="Ettema T.J."/>
        </authorList>
    </citation>
    <scope>NUCLEOTIDE SEQUENCE</scope>
</reference>
<gene>
    <name evidence="3" type="ORF">LCGC14_0399360</name>
</gene>
<comment type="caution">
    <text evidence="3">The sequence shown here is derived from an EMBL/GenBank/DDBJ whole genome shotgun (WGS) entry which is preliminary data.</text>
</comment>